<comment type="pathway">
    <text evidence="1">Aromatic compound metabolism.</text>
</comment>
<dbReference type="PANTHER" id="PTHR43845:SF1">
    <property type="entry name" value="BLR5969 PROTEIN"/>
    <property type="match status" value="1"/>
</dbReference>
<protein>
    <submittedName>
        <fullName evidence="7">Phenylacetate--CoA ligase family protein</fullName>
    </submittedName>
</protein>
<dbReference type="InterPro" id="IPR000873">
    <property type="entry name" value="AMP-dep_synth/lig_dom"/>
</dbReference>
<dbReference type="Gene3D" id="3.30.300.30">
    <property type="match status" value="1"/>
</dbReference>
<evidence type="ECO:0000259" key="5">
    <source>
        <dbReference type="Pfam" id="PF00501"/>
    </source>
</evidence>
<dbReference type="InterPro" id="IPR045851">
    <property type="entry name" value="AMP-bd_C_sf"/>
</dbReference>
<comment type="caution">
    <text evidence="7">The sequence shown here is derived from an EMBL/GenBank/DDBJ whole genome shotgun (WGS) entry which is preliminary data.</text>
</comment>
<sequence length="440" mass="50553">MIGNTQYWEPNIETAKRREVEELQLKRLRFMLRYVFDHSPFYRRKFNETGVKPEDLNKLDDMKKFPFTTKDDLRFYSYPYGGDFLCVPRDELICWHMTSGTTGKPTVGPYTLKDYETWMNLMARCLVTCGVRKGDIMLNIYGYGLFTGGLGFHQSAHLVGAAVIPWSVGRTEALVQTLKDFQPTVLTGTPSYNLYIVEQMRKQGVTPNDISLRITINGAEIWTEEVRRRIEEGFGLKEKGGGAMNIYGATELLGPGSGVECQYQQGFHFWIDHFYLELVDPETMEPVQPGEKGEMVVTTLTKQAMPLIRYRMRDITVLDDSGCECGRNAFPRCRWVTGRVDDVIHYKGAKVWPSTIQEVLLKHPEVLEYQVLVDKSPSGGQFIVKVELDKEKDGWEKREAIVSELRRNLLFITPHVEFVPEGSLPRYEGKSKRIIVKEMV</sequence>
<evidence type="ECO:0000256" key="1">
    <source>
        <dbReference type="ARBA" id="ARBA00005211"/>
    </source>
</evidence>
<comment type="subunit">
    <text evidence="2">Monomer.</text>
</comment>
<evidence type="ECO:0000313" key="7">
    <source>
        <dbReference type="EMBL" id="HHK67883.1"/>
    </source>
</evidence>
<evidence type="ECO:0000259" key="6">
    <source>
        <dbReference type="Pfam" id="PF14535"/>
    </source>
</evidence>
<keyword evidence="4" id="KW-0547">Nucleotide-binding</keyword>
<feature type="domain" description="AMP-dependent ligase C-terminal" evidence="6">
    <location>
        <begin position="348"/>
        <end position="435"/>
    </location>
</feature>
<dbReference type="Pfam" id="PF00501">
    <property type="entry name" value="AMP-binding"/>
    <property type="match status" value="1"/>
</dbReference>
<dbReference type="GO" id="GO:0000166">
    <property type="term" value="F:nucleotide binding"/>
    <property type="evidence" value="ECO:0007669"/>
    <property type="project" value="UniProtKB-KW"/>
</dbReference>
<dbReference type="Pfam" id="PF14535">
    <property type="entry name" value="AMP-binding_C_2"/>
    <property type="match status" value="1"/>
</dbReference>
<name>A0A7C5LEX8_CALS0</name>
<reference evidence="7" key="1">
    <citation type="journal article" date="2020" name="mSystems">
        <title>Genome- and Community-Level Interaction Insights into Carbon Utilization and Element Cycling Functions of Hydrothermarchaeota in Hydrothermal Sediment.</title>
        <authorList>
            <person name="Zhou Z."/>
            <person name="Liu Y."/>
            <person name="Xu W."/>
            <person name="Pan J."/>
            <person name="Luo Z.H."/>
            <person name="Li M."/>
        </authorList>
    </citation>
    <scope>NUCLEOTIDE SEQUENCE [LARGE SCALE GENOMIC DNA]</scope>
    <source>
        <strain evidence="7">SpSt-1056</strain>
    </source>
</reference>
<keyword evidence="3 7" id="KW-0436">Ligase</keyword>
<gene>
    <name evidence="7" type="ORF">ENM11_01840</name>
</gene>
<dbReference type="CDD" id="cd05913">
    <property type="entry name" value="PaaK"/>
    <property type="match status" value="1"/>
</dbReference>
<evidence type="ECO:0000256" key="4">
    <source>
        <dbReference type="ARBA" id="ARBA00022741"/>
    </source>
</evidence>
<dbReference type="AlphaFoldDB" id="A0A7C5LEX8"/>
<evidence type="ECO:0000256" key="3">
    <source>
        <dbReference type="ARBA" id="ARBA00022598"/>
    </source>
</evidence>
<dbReference type="InterPro" id="IPR042099">
    <property type="entry name" value="ANL_N_sf"/>
</dbReference>
<organism evidence="7">
    <name type="scientific">Caldiarchaeum subterraneum</name>
    <dbReference type="NCBI Taxonomy" id="311458"/>
    <lineage>
        <taxon>Archaea</taxon>
        <taxon>Nitrososphaerota</taxon>
        <taxon>Candidatus Caldarchaeales</taxon>
        <taxon>Candidatus Caldarchaeaceae</taxon>
        <taxon>Candidatus Caldarchaeum</taxon>
    </lineage>
</organism>
<dbReference type="GO" id="GO:0047475">
    <property type="term" value="F:phenylacetate-CoA ligase activity"/>
    <property type="evidence" value="ECO:0007669"/>
    <property type="project" value="InterPro"/>
</dbReference>
<feature type="domain" description="AMP-dependent synthetase/ligase" evidence="5">
    <location>
        <begin position="87"/>
        <end position="298"/>
    </location>
</feature>
<dbReference type="EMBL" id="DRWN01000018">
    <property type="protein sequence ID" value="HHK67883.1"/>
    <property type="molecule type" value="Genomic_DNA"/>
</dbReference>
<accession>A0A7C5LEX8</accession>
<dbReference type="InterPro" id="IPR028154">
    <property type="entry name" value="AMP-dep_Lig_C"/>
</dbReference>
<dbReference type="PANTHER" id="PTHR43845">
    <property type="entry name" value="BLR5969 PROTEIN"/>
    <property type="match status" value="1"/>
</dbReference>
<dbReference type="Gene3D" id="3.40.50.12780">
    <property type="entry name" value="N-terminal domain of ligase-like"/>
    <property type="match status" value="1"/>
</dbReference>
<dbReference type="PIRSF" id="PIRSF006444">
    <property type="entry name" value="PaaK"/>
    <property type="match status" value="1"/>
</dbReference>
<dbReference type="SUPFAM" id="SSF56801">
    <property type="entry name" value="Acetyl-CoA synthetase-like"/>
    <property type="match status" value="1"/>
</dbReference>
<dbReference type="FunFam" id="3.40.50.12780:FF:000016">
    <property type="entry name" value="Phenylacetate-coenzyme A ligase"/>
    <property type="match status" value="1"/>
</dbReference>
<dbReference type="InterPro" id="IPR011880">
    <property type="entry name" value="PA_CoA_ligase"/>
</dbReference>
<evidence type="ECO:0000256" key="2">
    <source>
        <dbReference type="ARBA" id="ARBA00011245"/>
    </source>
</evidence>
<dbReference type="GO" id="GO:0010124">
    <property type="term" value="P:phenylacetate catabolic process"/>
    <property type="evidence" value="ECO:0007669"/>
    <property type="project" value="InterPro"/>
</dbReference>
<proteinExistence type="predicted"/>